<dbReference type="GO" id="GO:0004476">
    <property type="term" value="F:mannose-6-phosphate isomerase activity"/>
    <property type="evidence" value="ECO:0007669"/>
    <property type="project" value="UniProtKB-EC"/>
</dbReference>
<evidence type="ECO:0000259" key="9">
    <source>
        <dbReference type="Pfam" id="PF00483"/>
    </source>
</evidence>
<keyword evidence="3 12" id="KW-0808">Transferase</keyword>
<dbReference type="EMBL" id="CP107052">
    <property type="protein sequence ID" value="UYH50930.1"/>
    <property type="molecule type" value="Genomic_DNA"/>
</dbReference>
<sequence length="483" mass="53186">MSQKIIPVVLSGGSGTRLWPVSRQTFPKQFWPLISQQTLIQQTVLRGRAVRDAAPLIICNAEHRFIVAEQMRQIGITSSRIVLEPKARNSGPAIAAAAFLLAEEDPNTIMWVMAADALIRDEKALKESLDLAVKAARQGYIATFGITPEHPETGYGYIETGTPLSIHASEKNGAVFHVRRFIEKPTRDAAEALIRTGHVLWNSGMFVTSAATFIREIQRHAPAIGAATESAVRGRTRDLDFERLDAEAFARCPSISVDYAIAEKTECAAVVKSHFGWSDIGSWDAVWEAQDKDAAGNATRGDVILDNSRDCLVQTDGPLIALAGMEDTMVVATEDAVMVTRRGQGQEVRKIVKKLESLGHRAATSHRKIYRPWGHYTSLARGEAFQVKQIVVHPRGKLSLQKHQHRAEHWVVVSGTATVTRDADILTISANESIYIPVGTPHRLENLGAEPLIVIEVQTGLYLEEDDIIRLDDIYARGEARGD</sequence>
<dbReference type="InterPro" id="IPR054566">
    <property type="entry name" value="ManC/GMP-like_b-helix"/>
</dbReference>
<feature type="domain" description="Nucleotidyl transferase" evidence="9">
    <location>
        <begin position="7"/>
        <end position="294"/>
    </location>
</feature>
<name>A0ABY6GHD0_9PROT</name>
<feature type="domain" description="Mannose-6-phosphate isomerase type II C-terminal" evidence="10">
    <location>
        <begin position="361"/>
        <end position="473"/>
    </location>
</feature>
<dbReference type="InterPro" id="IPR051161">
    <property type="entry name" value="Mannose-6P_isomerase_type2"/>
</dbReference>
<dbReference type="InterPro" id="IPR001538">
    <property type="entry name" value="Man6P_isomerase-2_C"/>
</dbReference>
<accession>A0ABY6GHD0</accession>
<dbReference type="NCBIfam" id="TIGR01479">
    <property type="entry name" value="GMP_PMI"/>
    <property type="match status" value="1"/>
</dbReference>
<dbReference type="InterPro" id="IPR049577">
    <property type="entry name" value="GMPP_N"/>
</dbReference>
<keyword evidence="13" id="KW-1185">Reference proteome</keyword>
<evidence type="ECO:0000256" key="5">
    <source>
        <dbReference type="ARBA" id="ARBA00022741"/>
    </source>
</evidence>
<dbReference type="Pfam" id="PF01050">
    <property type="entry name" value="MannoseP_isomer"/>
    <property type="match status" value="1"/>
</dbReference>
<dbReference type="InterPro" id="IPR006375">
    <property type="entry name" value="Man1P_GuaTrfase/Man6P_Isoase"/>
</dbReference>
<gene>
    <name evidence="12" type="ORF">N5W20_07420</name>
</gene>
<evidence type="ECO:0000256" key="4">
    <source>
        <dbReference type="ARBA" id="ARBA00022695"/>
    </source>
</evidence>
<dbReference type="SUPFAM" id="SSF53448">
    <property type="entry name" value="Nucleotide-diphospho-sugar transferases"/>
    <property type="match status" value="1"/>
</dbReference>
<dbReference type="PANTHER" id="PTHR46390:SF1">
    <property type="entry name" value="MANNOSE-1-PHOSPHATE GUANYLYLTRANSFERASE"/>
    <property type="match status" value="1"/>
</dbReference>
<evidence type="ECO:0000256" key="6">
    <source>
        <dbReference type="ARBA" id="ARBA00023134"/>
    </source>
</evidence>
<evidence type="ECO:0000259" key="10">
    <source>
        <dbReference type="Pfam" id="PF01050"/>
    </source>
</evidence>
<dbReference type="GO" id="GO:0004475">
    <property type="term" value="F:mannose-1-phosphate guanylyltransferase (GTP) activity"/>
    <property type="evidence" value="ECO:0007669"/>
    <property type="project" value="UniProtKB-EC"/>
</dbReference>
<dbReference type="InterPro" id="IPR029044">
    <property type="entry name" value="Nucleotide-diphossugar_trans"/>
</dbReference>
<comment type="similarity">
    <text evidence="1 8">Belongs to the mannose-6-phosphate isomerase type 2 family.</text>
</comment>
<organism evidence="12 13">
    <name type="scientific">Candidatus Kirkpatrickella diaphorinae</name>
    <dbReference type="NCBI Taxonomy" id="2984322"/>
    <lineage>
        <taxon>Bacteria</taxon>
        <taxon>Pseudomonadati</taxon>
        <taxon>Pseudomonadota</taxon>
        <taxon>Alphaproteobacteria</taxon>
        <taxon>Acetobacterales</taxon>
        <taxon>Acetobacteraceae</taxon>
        <taxon>Candidatus Kirkpatrickella</taxon>
    </lineage>
</organism>
<keyword evidence="5" id="KW-0547">Nucleotide-binding</keyword>
<comment type="catalytic activity">
    <reaction evidence="7">
        <text>alpha-D-mannose 1-phosphate + GTP + H(+) = GDP-alpha-D-mannose + diphosphate</text>
        <dbReference type="Rhea" id="RHEA:15229"/>
        <dbReference type="ChEBI" id="CHEBI:15378"/>
        <dbReference type="ChEBI" id="CHEBI:33019"/>
        <dbReference type="ChEBI" id="CHEBI:37565"/>
        <dbReference type="ChEBI" id="CHEBI:57527"/>
        <dbReference type="ChEBI" id="CHEBI:58409"/>
        <dbReference type="EC" id="2.7.7.13"/>
    </reaction>
</comment>
<evidence type="ECO:0000313" key="13">
    <source>
        <dbReference type="Proteomes" id="UP001163831"/>
    </source>
</evidence>
<keyword evidence="4 12" id="KW-0548">Nucleotidyltransferase</keyword>
<dbReference type="SUPFAM" id="SSF51182">
    <property type="entry name" value="RmlC-like cupins"/>
    <property type="match status" value="1"/>
</dbReference>
<evidence type="ECO:0000256" key="2">
    <source>
        <dbReference type="ARBA" id="ARBA00012387"/>
    </source>
</evidence>
<dbReference type="RefSeq" id="WP_319806522.1">
    <property type="nucleotide sequence ID" value="NZ_CP107052.1"/>
</dbReference>
<evidence type="ECO:0000256" key="8">
    <source>
        <dbReference type="RuleBase" id="RU004190"/>
    </source>
</evidence>
<dbReference type="EC" id="2.7.7.13" evidence="2"/>
<keyword evidence="6" id="KW-0342">GTP-binding</keyword>
<dbReference type="Gene3D" id="2.60.120.10">
    <property type="entry name" value="Jelly Rolls"/>
    <property type="match status" value="1"/>
</dbReference>
<dbReference type="InterPro" id="IPR011051">
    <property type="entry name" value="RmlC_Cupin_sf"/>
</dbReference>
<keyword evidence="12" id="KW-0413">Isomerase</keyword>
<feature type="domain" description="MannoseP isomerase/GMP-like beta-helix" evidence="11">
    <location>
        <begin position="303"/>
        <end position="355"/>
    </location>
</feature>
<dbReference type="InterPro" id="IPR014710">
    <property type="entry name" value="RmlC-like_jellyroll"/>
</dbReference>
<evidence type="ECO:0000259" key="11">
    <source>
        <dbReference type="Pfam" id="PF22640"/>
    </source>
</evidence>
<proteinExistence type="inferred from homology"/>
<evidence type="ECO:0000256" key="7">
    <source>
        <dbReference type="ARBA" id="ARBA00047343"/>
    </source>
</evidence>
<dbReference type="CDD" id="cd02213">
    <property type="entry name" value="cupin_PMI_typeII_C"/>
    <property type="match status" value="1"/>
</dbReference>
<evidence type="ECO:0000256" key="3">
    <source>
        <dbReference type="ARBA" id="ARBA00022679"/>
    </source>
</evidence>
<evidence type="ECO:0000313" key="12">
    <source>
        <dbReference type="EMBL" id="UYH50930.1"/>
    </source>
</evidence>
<dbReference type="Proteomes" id="UP001163831">
    <property type="component" value="Chromosome"/>
</dbReference>
<evidence type="ECO:0000256" key="1">
    <source>
        <dbReference type="ARBA" id="ARBA00006115"/>
    </source>
</evidence>
<dbReference type="InterPro" id="IPR005835">
    <property type="entry name" value="NTP_transferase_dom"/>
</dbReference>
<dbReference type="PANTHER" id="PTHR46390">
    <property type="entry name" value="MANNOSE-1-PHOSPHATE GUANYLYLTRANSFERASE"/>
    <property type="match status" value="1"/>
</dbReference>
<dbReference type="Pfam" id="PF00483">
    <property type="entry name" value="NTP_transferase"/>
    <property type="match status" value="1"/>
</dbReference>
<reference evidence="12" key="1">
    <citation type="submission" date="2022-10" db="EMBL/GenBank/DDBJ databases">
        <title>Candidatus Kirkpatrella diaphorinas gen. nov., sp. nov., an uncultured endosymbiont identified in a population of Diaphorina citri from Hawaii.</title>
        <authorList>
            <person name="Henry E.M."/>
            <person name="Carlson C.R."/>
            <person name="Kuo Y.-W."/>
        </authorList>
    </citation>
    <scope>NUCLEOTIDE SEQUENCE</scope>
    <source>
        <strain evidence="12">CADCRV1</strain>
    </source>
</reference>
<protein>
    <recommendedName>
        <fullName evidence="2">mannose-1-phosphate guanylyltransferase</fullName>
        <ecNumber evidence="2">2.7.7.13</ecNumber>
    </recommendedName>
</protein>
<dbReference type="CDD" id="cd02509">
    <property type="entry name" value="GDP-M1P_Guanylyltransferase"/>
    <property type="match status" value="1"/>
</dbReference>
<dbReference type="Gene3D" id="3.90.550.10">
    <property type="entry name" value="Spore Coat Polysaccharide Biosynthesis Protein SpsA, Chain A"/>
    <property type="match status" value="1"/>
</dbReference>
<dbReference type="Pfam" id="PF22640">
    <property type="entry name" value="ManC_GMP_beta-helix"/>
    <property type="match status" value="1"/>
</dbReference>